<organism evidence="1 2">
    <name type="scientific">Halalkalibaculum roseum</name>
    <dbReference type="NCBI Taxonomy" id="2709311"/>
    <lineage>
        <taxon>Bacteria</taxon>
        <taxon>Pseudomonadati</taxon>
        <taxon>Balneolota</taxon>
        <taxon>Balneolia</taxon>
        <taxon>Balneolales</taxon>
        <taxon>Balneolaceae</taxon>
        <taxon>Halalkalibaculum</taxon>
    </lineage>
</organism>
<dbReference type="AlphaFoldDB" id="A0A6M1SYQ3"/>
<evidence type="ECO:0000313" key="1">
    <source>
        <dbReference type="EMBL" id="NGP76304.1"/>
    </source>
</evidence>
<reference evidence="1 2" key="1">
    <citation type="submission" date="2020-02" db="EMBL/GenBank/DDBJ databases">
        <title>Balneolaceae bacterium YR4-1, complete genome.</title>
        <authorList>
            <person name="Li Y."/>
            <person name="Wu S."/>
        </authorList>
    </citation>
    <scope>NUCLEOTIDE SEQUENCE [LARGE SCALE GENOMIC DNA]</scope>
    <source>
        <strain evidence="1 2">YR4-1</strain>
    </source>
</reference>
<dbReference type="Proteomes" id="UP000473278">
    <property type="component" value="Unassembled WGS sequence"/>
</dbReference>
<dbReference type="EMBL" id="JAALLT010000002">
    <property type="protein sequence ID" value="NGP76304.1"/>
    <property type="molecule type" value="Genomic_DNA"/>
</dbReference>
<gene>
    <name evidence="1" type="ORF">G3570_06650</name>
</gene>
<keyword evidence="2" id="KW-1185">Reference proteome</keyword>
<comment type="caution">
    <text evidence="1">The sequence shown here is derived from an EMBL/GenBank/DDBJ whole genome shotgun (WGS) entry which is preliminary data.</text>
</comment>
<name>A0A6M1SYQ3_9BACT</name>
<sequence>MVKRVLTILVLFTSGFFFKSCQEDMPGPFQIVTGDLATVSVFLKFDSVELEQKYEYIEDGYTQRIYSKLVDLNNDGGDDLNFVYEYHDFEGEEPFYFSFIQFHNKSLQLIGETKTLIWGNDLLPKLLSEGEVVRETSQDWMTFETNNPTHIYYSGVFNTFSSPPEDRYLLFKLIGEAQQTTIGWLHLKQTLDNWELQILDLGYKTED</sequence>
<dbReference type="RefSeq" id="WP_165140535.1">
    <property type="nucleotide sequence ID" value="NZ_JAALLT010000002.1"/>
</dbReference>
<protein>
    <submittedName>
        <fullName evidence="1">Uncharacterized protein</fullName>
    </submittedName>
</protein>
<evidence type="ECO:0000313" key="2">
    <source>
        <dbReference type="Proteomes" id="UP000473278"/>
    </source>
</evidence>
<proteinExistence type="predicted"/>
<accession>A0A6M1SYQ3</accession>